<dbReference type="PANTHER" id="PTHR43133:SF25">
    <property type="entry name" value="RNA POLYMERASE SIGMA FACTOR RFAY-RELATED"/>
    <property type="match status" value="1"/>
</dbReference>
<dbReference type="InterPro" id="IPR039425">
    <property type="entry name" value="RNA_pol_sigma-70-like"/>
</dbReference>
<proteinExistence type="inferred from homology"/>
<dbReference type="NCBIfam" id="TIGR02937">
    <property type="entry name" value="sigma70-ECF"/>
    <property type="match status" value="1"/>
</dbReference>
<feature type="compositionally biased region" description="Pro residues" evidence="5">
    <location>
        <begin position="10"/>
        <end position="21"/>
    </location>
</feature>
<dbReference type="Pfam" id="PF08281">
    <property type="entry name" value="Sigma70_r4_2"/>
    <property type="match status" value="1"/>
</dbReference>
<evidence type="ECO:0000256" key="2">
    <source>
        <dbReference type="ARBA" id="ARBA00023015"/>
    </source>
</evidence>
<dbReference type="GO" id="GO:0003677">
    <property type="term" value="F:DNA binding"/>
    <property type="evidence" value="ECO:0007669"/>
    <property type="project" value="InterPro"/>
</dbReference>
<comment type="similarity">
    <text evidence="1">Belongs to the sigma-70 factor family. ECF subfamily.</text>
</comment>
<keyword evidence="8" id="KW-1185">Reference proteome</keyword>
<evidence type="ECO:0000256" key="4">
    <source>
        <dbReference type="ARBA" id="ARBA00023163"/>
    </source>
</evidence>
<dbReference type="SUPFAM" id="SSF88659">
    <property type="entry name" value="Sigma3 and sigma4 domains of RNA polymerase sigma factors"/>
    <property type="match status" value="1"/>
</dbReference>
<gene>
    <name evidence="7" type="ORF">HDA44_000645</name>
</gene>
<evidence type="ECO:0000256" key="3">
    <source>
        <dbReference type="ARBA" id="ARBA00023082"/>
    </source>
</evidence>
<dbReference type="InterPro" id="IPR036388">
    <property type="entry name" value="WH-like_DNA-bd_sf"/>
</dbReference>
<dbReference type="Proteomes" id="UP000558997">
    <property type="component" value="Unassembled WGS sequence"/>
</dbReference>
<dbReference type="SMART" id="SM00421">
    <property type="entry name" value="HTH_LUXR"/>
    <property type="match status" value="1"/>
</dbReference>
<evidence type="ECO:0000256" key="5">
    <source>
        <dbReference type="SAM" id="MobiDB-lite"/>
    </source>
</evidence>
<evidence type="ECO:0000313" key="8">
    <source>
        <dbReference type="Proteomes" id="UP000558997"/>
    </source>
</evidence>
<keyword evidence="3" id="KW-0731">Sigma factor</keyword>
<dbReference type="SUPFAM" id="SSF88946">
    <property type="entry name" value="Sigma2 domain of RNA polymerase sigma factors"/>
    <property type="match status" value="1"/>
</dbReference>
<evidence type="ECO:0000256" key="1">
    <source>
        <dbReference type="ARBA" id="ARBA00010641"/>
    </source>
</evidence>
<dbReference type="InterPro" id="IPR013249">
    <property type="entry name" value="RNA_pol_sigma70_r4_t2"/>
</dbReference>
<feature type="domain" description="HTH luxR-type" evidence="6">
    <location>
        <begin position="157"/>
        <end position="184"/>
    </location>
</feature>
<reference evidence="7 8" key="1">
    <citation type="submission" date="2020-08" db="EMBL/GenBank/DDBJ databases">
        <title>Sequencing the genomes of 1000 actinobacteria strains.</title>
        <authorList>
            <person name="Klenk H.-P."/>
        </authorList>
    </citation>
    <scope>NUCLEOTIDE SEQUENCE [LARGE SCALE GENOMIC DNA]</scope>
    <source>
        <strain evidence="7 8">DSM 17294</strain>
    </source>
</reference>
<dbReference type="AlphaFoldDB" id="A0A841DE05"/>
<sequence length="206" mass="22707">MNQAPSPTTDHPPPESSPPPSSDRELLSGSVADFGRLFDRYAAQLHRYCSRRIGPDLADDVVAETFLIAYERRCSFDPSRSSGLPWLYGIATNVLHRHRKAEARAHRILTYQGDSADIVAETATERTDAAARIRTIARVLGALPRRHRDVIFLAAAGLEYAEIAAALAIPVGTVRSRLHRARARLRWALDHSDVPTIVRSGHAEAS</sequence>
<dbReference type="PROSITE" id="PS00622">
    <property type="entry name" value="HTH_LUXR_1"/>
    <property type="match status" value="1"/>
</dbReference>
<evidence type="ECO:0000313" key="7">
    <source>
        <dbReference type="EMBL" id="MBB5977304.1"/>
    </source>
</evidence>
<feature type="region of interest" description="Disordered" evidence="5">
    <location>
        <begin position="1"/>
        <end position="26"/>
    </location>
</feature>
<dbReference type="InterPro" id="IPR013324">
    <property type="entry name" value="RNA_pol_sigma_r3/r4-like"/>
</dbReference>
<dbReference type="PANTHER" id="PTHR43133">
    <property type="entry name" value="RNA POLYMERASE ECF-TYPE SIGMA FACTO"/>
    <property type="match status" value="1"/>
</dbReference>
<evidence type="ECO:0000259" key="6">
    <source>
        <dbReference type="PROSITE" id="PS00622"/>
    </source>
</evidence>
<dbReference type="InterPro" id="IPR013325">
    <property type="entry name" value="RNA_pol_sigma_r2"/>
</dbReference>
<dbReference type="Pfam" id="PF04542">
    <property type="entry name" value="Sigma70_r2"/>
    <property type="match status" value="1"/>
</dbReference>
<dbReference type="Gene3D" id="1.10.10.10">
    <property type="entry name" value="Winged helix-like DNA-binding domain superfamily/Winged helix DNA-binding domain"/>
    <property type="match status" value="1"/>
</dbReference>
<dbReference type="Gene3D" id="1.10.1740.10">
    <property type="match status" value="1"/>
</dbReference>
<dbReference type="EMBL" id="JACHNF010000001">
    <property type="protein sequence ID" value="MBB5977304.1"/>
    <property type="molecule type" value="Genomic_DNA"/>
</dbReference>
<keyword evidence="4" id="KW-0804">Transcription</keyword>
<dbReference type="InterPro" id="IPR014284">
    <property type="entry name" value="RNA_pol_sigma-70_dom"/>
</dbReference>
<dbReference type="InterPro" id="IPR000792">
    <property type="entry name" value="Tscrpt_reg_LuxR_C"/>
</dbReference>
<dbReference type="RefSeq" id="WP_184831176.1">
    <property type="nucleotide sequence ID" value="NZ_BAAAVN010000005.1"/>
</dbReference>
<name>A0A841DE05_9ACTN</name>
<dbReference type="GO" id="GO:0016987">
    <property type="term" value="F:sigma factor activity"/>
    <property type="evidence" value="ECO:0007669"/>
    <property type="project" value="UniProtKB-KW"/>
</dbReference>
<dbReference type="GO" id="GO:0006352">
    <property type="term" value="P:DNA-templated transcription initiation"/>
    <property type="evidence" value="ECO:0007669"/>
    <property type="project" value="InterPro"/>
</dbReference>
<organism evidence="7 8">
    <name type="scientific">Kribbella solani</name>
    <dbReference type="NCBI Taxonomy" id="236067"/>
    <lineage>
        <taxon>Bacteria</taxon>
        <taxon>Bacillati</taxon>
        <taxon>Actinomycetota</taxon>
        <taxon>Actinomycetes</taxon>
        <taxon>Propionibacteriales</taxon>
        <taxon>Kribbellaceae</taxon>
        <taxon>Kribbella</taxon>
    </lineage>
</organism>
<accession>A0A841DE05</accession>
<comment type="caution">
    <text evidence="7">The sequence shown here is derived from an EMBL/GenBank/DDBJ whole genome shotgun (WGS) entry which is preliminary data.</text>
</comment>
<keyword evidence="2" id="KW-0805">Transcription regulation</keyword>
<protein>
    <submittedName>
        <fullName evidence="7">RNA polymerase sigma-70 factor (ECF subfamily)</fullName>
    </submittedName>
</protein>
<dbReference type="InterPro" id="IPR007627">
    <property type="entry name" value="RNA_pol_sigma70_r2"/>
</dbReference>